<dbReference type="InterPro" id="IPR000120">
    <property type="entry name" value="Amidase"/>
</dbReference>
<evidence type="ECO:0000256" key="1">
    <source>
        <dbReference type="ARBA" id="ARBA00009199"/>
    </source>
</evidence>
<dbReference type="RefSeq" id="WP_267849763.1">
    <property type="nucleotide sequence ID" value="NZ_JAPMXC010000013.1"/>
</dbReference>
<dbReference type="EMBL" id="JAPMXC010000013">
    <property type="protein sequence ID" value="MCY0389821.1"/>
    <property type="molecule type" value="Genomic_DNA"/>
</dbReference>
<dbReference type="Gene3D" id="3.90.1300.10">
    <property type="entry name" value="Amidase signature (AS) domain"/>
    <property type="match status" value="1"/>
</dbReference>
<dbReference type="InterPro" id="IPR023631">
    <property type="entry name" value="Amidase_dom"/>
</dbReference>
<comment type="caution">
    <text evidence="3">The sequence shown here is derived from an EMBL/GenBank/DDBJ whole genome shotgun (WGS) entry which is preliminary data.</text>
</comment>
<evidence type="ECO:0000313" key="3">
    <source>
        <dbReference type="EMBL" id="MCY0389821.1"/>
    </source>
</evidence>
<keyword evidence="4" id="KW-1185">Reference proteome</keyword>
<name>A0ABT3ZTC8_9BURK</name>
<dbReference type="InterPro" id="IPR036928">
    <property type="entry name" value="AS_sf"/>
</dbReference>
<dbReference type="PANTHER" id="PTHR11895">
    <property type="entry name" value="TRANSAMIDASE"/>
    <property type="match status" value="1"/>
</dbReference>
<organism evidence="3 4">
    <name type="scientific">Robbsia betulipollinis</name>
    <dbReference type="NCBI Taxonomy" id="2981849"/>
    <lineage>
        <taxon>Bacteria</taxon>
        <taxon>Pseudomonadati</taxon>
        <taxon>Pseudomonadota</taxon>
        <taxon>Betaproteobacteria</taxon>
        <taxon>Burkholderiales</taxon>
        <taxon>Burkholderiaceae</taxon>
        <taxon>Robbsia</taxon>
    </lineage>
</organism>
<gene>
    <name evidence="3" type="ORF">OVY01_22025</name>
</gene>
<sequence>MRIDDPHPATGPASSLAATLNATRGDAAATLARLAIAQERAAAVEPWLKAFYFRPADYSAQDPHALAPLPLAGLPIGVKDLIATADMPTTYGSPIYADFRPAADAWIVARIRAFGGVVFGKTVTTEFAWRHPGPTVNPWNRLHTPGGSSSGSAAAVAAGIVPLALGTQTVGSVLRPAAFCGVVGYKPSHGRVPTDGVHPLAPSLDHVGFFAKTVEDVALAYALFVDADARPEANALLGAAAWQAYFTAAQPLRLGVVRTPFWDKASAAQQANFAQALARLRAAGVTLVERDPFDDMPAILDALQTVLRAEAFAGIGPLAASHPDLLSDHMKALTAAGAAVPPQAYRAALDMQRRLRGAFPAFLDGCDALVTIPAAGEAPEGLSDTGDATFCAPWSFLGVPAVSVPSGRGAAGLPLGLQLVGDMGADLALLRIAAWVENVVR</sequence>
<protein>
    <submittedName>
        <fullName evidence="3">Amidase</fullName>
    </submittedName>
</protein>
<dbReference type="Proteomes" id="UP001082899">
    <property type="component" value="Unassembled WGS sequence"/>
</dbReference>
<accession>A0ABT3ZTC8</accession>
<comment type="similarity">
    <text evidence="1">Belongs to the amidase family.</text>
</comment>
<dbReference type="PANTHER" id="PTHR11895:SF7">
    <property type="entry name" value="GLUTAMYL-TRNA(GLN) AMIDOTRANSFERASE SUBUNIT A, MITOCHONDRIAL"/>
    <property type="match status" value="1"/>
</dbReference>
<proteinExistence type="inferred from homology"/>
<dbReference type="Pfam" id="PF01425">
    <property type="entry name" value="Amidase"/>
    <property type="match status" value="1"/>
</dbReference>
<evidence type="ECO:0000313" key="4">
    <source>
        <dbReference type="Proteomes" id="UP001082899"/>
    </source>
</evidence>
<dbReference type="SUPFAM" id="SSF75304">
    <property type="entry name" value="Amidase signature (AS) enzymes"/>
    <property type="match status" value="1"/>
</dbReference>
<reference evidence="3" key="1">
    <citation type="submission" date="2022-11" db="EMBL/GenBank/DDBJ databases">
        <title>Robbsia betulipollinis sp. nov., isolated from pollen of birch (Betula pendula).</title>
        <authorList>
            <person name="Shi H."/>
            <person name="Ambika Manirajan B."/>
            <person name="Ratering S."/>
            <person name="Geissler-Plaum R."/>
            <person name="Schnell S."/>
        </authorList>
    </citation>
    <scope>NUCLEOTIDE SEQUENCE</scope>
    <source>
        <strain evidence="3">Bb-Pol-6</strain>
    </source>
</reference>
<evidence type="ECO:0000259" key="2">
    <source>
        <dbReference type="Pfam" id="PF01425"/>
    </source>
</evidence>
<feature type="domain" description="Amidase" evidence="2">
    <location>
        <begin position="32"/>
        <end position="430"/>
    </location>
</feature>